<dbReference type="GO" id="GO:0004602">
    <property type="term" value="F:glutathione peroxidase activity"/>
    <property type="evidence" value="ECO:0007669"/>
    <property type="project" value="TreeGrafter"/>
</dbReference>
<dbReference type="GO" id="GO:0005635">
    <property type="term" value="C:nuclear envelope"/>
    <property type="evidence" value="ECO:0007669"/>
    <property type="project" value="TreeGrafter"/>
</dbReference>
<feature type="transmembrane region" description="Helical" evidence="5">
    <location>
        <begin position="96"/>
        <end position="114"/>
    </location>
</feature>
<name>A0A2B7XJZ0_9EURO</name>
<dbReference type="Pfam" id="PF01124">
    <property type="entry name" value="MAPEG"/>
    <property type="match status" value="1"/>
</dbReference>
<dbReference type="OrthoDB" id="410651at2759"/>
<dbReference type="EMBL" id="PDNC01000007">
    <property type="protein sequence ID" value="PGH08917.1"/>
    <property type="molecule type" value="Genomic_DNA"/>
</dbReference>
<organism evidence="6 7">
    <name type="scientific">Blastomyces parvus</name>
    <dbReference type="NCBI Taxonomy" id="2060905"/>
    <lineage>
        <taxon>Eukaryota</taxon>
        <taxon>Fungi</taxon>
        <taxon>Dikarya</taxon>
        <taxon>Ascomycota</taxon>
        <taxon>Pezizomycotina</taxon>
        <taxon>Eurotiomycetes</taxon>
        <taxon>Eurotiomycetidae</taxon>
        <taxon>Onygenales</taxon>
        <taxon>Ajellomycetaceae</taxon>
        <taxon>Blastomyces</taxon>
    </lineage>
</organism>
<dbReference type="Proteomes" id="UP000224080">
    <property type="component" value="Unassembled WGS sequence"/>
</dbReference>
<comment type="caution">
    <text evidence="6">The sequence shown here is derived from an EMBL/GenBank/DDBJ whole genome shotgun (WGS) entry which is preliminary data.</text>
</comment>
<protein>
    <submittedName>
        <fullName evidence="6">Glutathione S-transferase</fullName>
    </submittedName>
</protein>
<dbReference type="InterPro" id="IPR023352">
    <property type="entry name" value="MAPEG-like_dom_sf"/>
</dbReference>
<dbReference type="InterPro" id="IPR001129">
    <property type="entry name" value="Membr-assoc_MAPEG"/>
</dbReference>
<evidence type="ECO:0000256" key="2">
    <source>
        <dbReference type="ARBA" id="ARBA00022692"/>
    </source>
</evidence>
<feature type="transmembrane region" description="Helical" evidence="5">
    <location>
        <begin position="126"/>
        <end position="148"/>
    </location>
</feature>
<proteinExistence type="predicted"/>
<dbReference type="AlphaFoldDB" id="A0A2B7XJZ0"/>
<evidence type="ECO:0000256" key="5">
    <source>
        <dbReference type="SAM" id="Phobius"/>
    </source>
</evidence>
<gene>
    <name evidence="6" type="ORF">GX51_00974</name>
</gene>
<dbReference type="SUPFAM" id="SSF161084">
    <property type="entry name" value="MAPEG domain-like"/>
    <property type="match status" value="1"/>
</dbReference>
<comment type="subcellular location">
    <subcellularLocation>
        <location evidence="1">Membrane</location>
        <topology evidence="1">Multi-pass membrane protein</topology>
    </subcellularLocation>
</comment>
<dbReference type="GO" id="GO:0004364">
    <property type="term" value="F:glutathione transferase activity"/>
    <property type="evidence" value="ECO:0007669"/>
    <property type="project" value="TreeGrafter"/>
</dbReference>
<keyword evidence="7" id="KW-1185">Reference proteome</keyword>
<dbReference type="GO" id="GO:0005783">
    <property type="term" value="C:endoplasmic reticulum"/>
    <property type="evidence" value="ECO:0007669"/>
    <property type="project" value="TreeGrafter"/>
</dbReference>
<evidence type="ECO:0000256" key="4">
    <source>
        <dbReference type="ARBA" id="ARBA00023136"/>
    </source>
</evidence>
<keyword evidence="4 5" id="KW-0472">Membrane</keyword>
<dbReference type="Gene3D" id="1.20.120.550">
    <property type="entry name" value="Membrane associated eicosanoid/glutathione metabolism-like domain"/>
    <property type="match status" value="1"/>
</dbReference>
<dbReference type="PANTHER" id="PTHR10250">
    <property type="entry name" value="MICROSOMAL GLUTATHIONE S-TRANSFERASE"/>
    <property type="match status" value="1"/>
</dbReference>
<keyword evidence="2 5" id="KW-0812">Transmembrane</keyword>
<keyword evidence="3 5" id="KW-1133">Transmembrane helix</keyword>
<evidence type="ECO:0000256" key="1">
    <source>
        <dbReference type="ARBA" id="ARBA00004141"/>
    </source>
</evidence>
<sequence>MTTITLPDNYGNVLALVVGAVPLLNFLHMYEVGKNRKKSGIKYPHAYATPEECKQSPAAYAFNAAQRAHGNLLEHMPLVSLSALVAGLKYPNATAALTGTWIVMRALYMYGYVYSTKPEGRGRYMGGLHTLAQLGLWGMSFGVAYSMIKAGSFWGS</sequence>
<keyword evidence="6" id="KW-0808">Transferase</keyword>
<reference evidence="6 7" key="1">
    <citation type="submission" date="2017-10" db="EMBL/GenBank/DDBJ databases">
        <title>Comparative genomics in systemic dimorphic fungi from Ajellomycetaceae.</title>
        <authorList>
            <person name="Munoz J.F."/>
            <person name="Mcewen J.G."/>
            <person name="Clay O.K."/>
            <person name="Cuomo C.A."/>
        </authorList>
    </citation>
    <scope>NUCLEOTIDE SEQUENCE [LARGE SCALE GENOMIC DNA]</scope>
    <source>
        <strain evidence="6 7">UAMH130</strain>
    </source>
</reference>
<evidence type="ECO:0000256" key="3">
    <source>
        <dbReference type="ARBA" id="ARBA00022989"/>
    </source>
</evidence>
<evidence type="ECO:0000313" key="7">
    <source>
        <dbReference type="Proteomes" id="UP000224080"/>
    </source>
</evidence>
<accession>A0A2B7XJZ0</accession>
<evidence type="ECO:0000313" key="6">
    <source>
        <dbReference type="EMBL" id="PGH08917.1"/>
    </source>
</evidence>
<dbReference type="GO" id="GO:0016020">
    <property type="term" value="C:membrane"/>
    <property type="evidence" value="ECO:0007669"/>
    <property type="project" value="UniProtKB-SubCell"/>
</dbReference>
<dbReference type="STRING" id="2060905.A0A2B7XJZ0"/>
<feature type="transmembrane region" description="Helical" evidence="5">
    <location>
        <begin position="12"/>
        <end position="30"/>
    </location>
</feature>
<dbReference type="PANTHER" id="PTHR10250:SF26">
    <property type="entry name" value="GLUTATHIONE S-TRANSFERASE 3, MITOCHONDRIAL"/>
    <property type="match status" value="1"/>
</dbReference>
<dbReference type="InterPro" id="IPR050997">
    <property type="entry name" value="MAPEG"/>
</dbReference>